<dbReference type="InterPro" id="IPR036866">
    <property type="entry name" value="RibonucZ/Hydroxyglut_hydro"/>
</dbReference>
<dbReference type="SMART" id="SM00849">
    <property type="entry name" value="Lactamase_B"/>
    <property type="match status" value="1"/>
</dbReference>
<keyword evidence="2" id="KW-0378">Hydrolase</keyword>
<dbReference type="PANTHER" id="PTHR42951">
    <property type="entry name" value="METALLO-BETA-LACTAMASE DOMAIN-CONTAINING"/>
    <property type="match status" value="1"/>
</dbReference>
<dbReference type="AlphaFoldDB" id="A0A4P6JJ64"/>
<dbReference type="KEGG" id="kbs:EPA93_03595"/>
<protein>
    <submittedName>
        <fullName evidence="2">MBL fold metallo-hydrolase</fullName>
    </submittedName>
</protein>
<dbReference type="Pfam" id="PF00753">
    <property type="entry name" value="Lactamase_B"/>
    <property type="match status" value="1"/>
</dbReference>
<evidence type="ECO:0000313" key="2">
    <source>
        <dbReference type="EMBL" id="QBD75128.1"/>
    </source>
</evidence>
<accession>A0A4P6JJ64</accession>
<dbReference type="InterPro" id="IPR001279">
    <property type="entry name" value="Metallo-B-lactamas"/>
</dbReference>
<dbReference type="InterPro" id="IPR050855">
    <property type="entry name" value="NDM-1-like"/>
</dbReference>
<dbReference type="OrthoDB" id="9761531at2"/>
<dbReference type="PANTHER" id="PTHR42951:SF17">
    <property type="entry name" value="METALLO-BETA-LACTAMASE DOMAIN-CONTAINING PROTEIN"/>
    <property type="match status" value="1"/>
</dbReference>
<evidence type="ECO:0000259" key="1">
    <source>
        <dbReference type="SMART" id="SM00849"/>
    </source>
</evidence>
<name>A0A4P6JJ64_KTERU</name>
<dbReference type="Proteomes" id="UP000290365">
    <property type="component" value="Chromosome"/>
</dbReference>
<dbReference type="GO" id="GO:0016787">
    <property type="term" value="F:hydrolase activity"/>
    <property type="evidence" value="ECO:0007669"/>
    <property type="project" value="UniProtKB-KW"/>
</dbReference>
<dbReference type="CDD" id="cd07721">
    <property type="entry name" value="yflN-like_MBL-fold"/>
    <property type="match status" value="1"/>
</dbReference>
<reference evidence="2 3" key="1">
    <citation type="submission" date="2019-01" db="EMBL/GenBank/DDBJ databases">
        <title>Ktedonosporobacter rubrisoli SCAWS-G2.</title>
        <authorList>
            <person name="Huang Y."/>
            <person name="Yan B."/>
        </authorList>
    </citation>
    <scope>NUCLEOTIDE SEQUENCE [LARGE SCALE GENOMIC DNA]</scope>
    <source>
        <strain evidence="2 3">SCAWS-G2</strain>
    </source>
</reference>
<proteinExistence type="predicted"/>
<sequence>MNLTDHSPYPKASVIDEAPRPQMRMIAHHVWQLYNRFPANLFNVYLIEDVLVDAATRWDASSLLKQLTNIPLSQVALTHCHPDHQGAVKQICMTRGVPLACPEGDVASMEGHAPMVPGTVAIKIMQLGFAGPAYAVQRCLHDGDEIAGFRVIHTPGHTPGHVIHFRESDRVALVGDVLRNNHPITGKTGLYEPPDVFTLDREENRRSIRKLAQLRPALLCFGHGPVLYDMEQLDRFVARLPS</sequence>
<dbReference type="RefSeq" id="WP_129885727.1">
    <property type="nucleotide sequence ID" value="NZ_CP035758.1"/>
</dbReference>
<evidence type="ECO:0000313" key="3">
    <source>
        <dbReference type="Proteomes" id="UP000290365"/>
    </source>
</evidence>
<dbReference type="SUPFAM" id="SSF56281">
    <property type="entry name" value="Metallo-hydrolase/oxidoreductase"/>
    <property type="match status" value="1"/>
</dbReference>
<feature type="domain" description="Metallo-beta-lactamase" evidence="1">
    <location>
        <begin position="41"/>
        <end position="223"/>
    </location>
</feature>
<gene>
    <name evidence="2" type="ORF">EPA93_03595</name>
</gene>
<dbReference type="Gene3D" id="3.60.15.10">
    <property type="entry name" value="Ribonuclease Z/Hydroxyacylglutathione hydrolase-like"/>
    <property type="match status" value="1"/>
</dbReference>
<dbReference type="EMBL" id="CP035758">
    <property type="protein sequence ID" value="QBD75128.1"/>
    <property type="molecule type" value="Genomic_DNA"/>
</dbReference>
<keyword evidence="3" id="KW-1185">Reference proteome</keyword>
<organism evidence="2 3">
    <name type="scientific">Ktedonosporobacter rubrisoli</name>
    <dbReference type="NCBI Taxonomy" id="2509675"/>
    <lineage>
        <taxon>Bacteria</taxon>
        <taxon>Bacillati</taxon>
        <taxon>Chloroflexota</taxon>
        <taxon>Ktedonobacteria</taxon>
        <taxon>Ktedonobacterales</taxon>
        <taxon>Ktedonosporobacteraceae</taxon>
        <taxon>Ktedonosporobacter</taxon>
    </lineage>
</organism>